<dbReference type="AlphaFoldDB" id="A0A0D7WAC0"/>
<keyword evidence="3" id="KW-1185">Reference proteome</keyword>
<proteinExistence type="predicted"/>
<evidence type="ECO:0000256" key="1">
    <source>
        <dbReference type="SAM" id="Phobius"/>
    </source>
</evidence>
<keyword evidence="1" id="KW-1133">Transmembrane helix</keyword>
<accession>A0A0D7WAC0</accession>
<dbReference type="PATRIC" id="fig|1435349.4.peg.2100"/>
<feature type="transmembrane region" description="Helical" evidence="1">
    <location>
        <begin position="90"/>
        <end position="110"/>
    </location>
</feature>
<evidence type="ECO:0000313" key="3">
    <source>
        <dbReference type="Proteomes" id="UP000032578"/>
    </source>
</evidence>
<gene>
    <name evidence="2" type="ORF">PW52_05720</name>
</gene>
<feature type="transmembrane region" description="Helical" evidence="1">
    <location>
        <begin position="34"/>
        <end position="54"/>
    </location>
</feature>
<dbReference type="Proteomes" id="UP000032578">
    <property type="component" value="Unassembled WGS sequence"/>
</dbReference>
<keyword evidence="1" id="KW-0812">Transmembrane</keyword>
<organism evidence="2 3">
    <name type="scientific">Neotamlana sedimentorum</name>
    <dbReference type="NCBI Taxonomy" id="1435349"/>
    <lineage>
        <taxon>Bacteria</taxon>
        <taxon>Pseudomonadati</taxon>
        <taxon>Bacteroidota</taxon>
        <taxon>Flavobacteriia</taxon>
        <taxon>Flavobacteriales</taxon>
        <taxon>Flavobacteriaceae</taxon>
        <taxon>Neotamlana</taxon>
    </lineage>
</organism>
<keyword evidence="1" id="KW-0472">Membrane</keyword>
<comment type="caution">
    <text evidence="2">The sequence shown here is derived from an EMBL/GenBank/DDBJ whole genome shotgun (WGS) entry which is preliminary data.</text>
</comment>
<feature type="transmembrane region" description="Helical" evidence="1">
    <location>
        <begin position="61"/>
        <end position="84"/>
    </location>
</feature>
<evidence type="ECO:0000313" key="2">
    <source>
        <dbReference type="EMBL" id="KJD36110.1"/>
    </source>
</evidence>
<sequence length="122" mass="13768">MSVSVILSLGLVVYLIFSLLKVLSLELTNAPLILTSLATIGFIIYFISAGIIYLKSMYNNAVVLLISVIAYFFQLIFSIINEFIYFERILTALIIVCHIGSIYLLMKFLLEATIIDHKIIEN</sequence>
<dbReference type="EMBL" id="JTDW01000004">
    <property type="protein sequence ID" value="KJD36110.1"/>
    <property type="molecule type" value="Genomic_DNA"/>
</dbReference>
<reference evidence="2 3" key="1">
    <citation type="submission" date="2014-11" db="EMBL/GenBank/DDBJ databases">
        <title>Tamlana sedimentorum sp. nov., isolated from shallow sand sediments of the Sea of Japan.</title>
        <authorList>
            <person name="Romanenko L.A."/>
        </authorList>
    </citation>
    <scope>NUCLEOTIDE SEQUENCE [LARGE SCALE GENOMIC DNA]</scope>
    <source>
        <strain evidence="2 3">JCM 19808</strain>
    </source>
</reference>
<name>A0A0D7WAC0_9FLAO</name>
<protein>
    <submittedName>
        <fullName evidence="2">Uncharacterized protein</fullName>
    </submittedName>
</protein>